<name>A0A6N8T8E0_SHIZO</name>
<feature type="transmembrane region" description="Helical" evidence="2">
    <location>
        <begin position="442"/>
        <end position="462"/>
    </location>
</feature>
<keyword evidence="2" id="KW-0812">Transmembrane</keyword>
<evidence type="ECO:0000256" key="2">
    <source>
        <dbReference type="SAM" id="Phobius"/>
    </source>
</evidence>
<gene>
    <name evidence="3" type="primary">creD</name>
    <name evidence="3" type="ORF">GR156_04185</name>
</gene>
<dbReference type="EMBL" id="WUML01000002">
    <property type="protein sequence ID" value="MXN99486.1"/>
    <property type="molecule type" value="Genomic_DNA"/>
</dbReference>
<keyword evidence="2" id="KW-0472">Membrane</keyword>
<evidence type="ECO:0000313" key="4">
    <source>
        <dbReference type="Proteomes" id="UP000440304"/>
    </source>
</evidence>
<dbReference type="OrthoDB" id="9791851at2"/>
<reference evidence="3 4" key="1">
    <citation type="submission" date="2019-12" db="EMBL/GenBank/DDBJ databases">
        <title>Shinella granuli gen. nov., sp. nov., and proposal of the reclassification of Zoogloea ramigera ATCC 19623 as Shinella zoogloeoides sp. nov.</title>
        <authorList>
            <person name="Gao J."/>
        </authorList>
    </citation>
    <scope>NUCLEOTIDE SEQUENCE [LARGE SCALE GENOMIC DNA]</scope>
    <source>
        <strain evidence="3 4">DSM 287</strain>
    </source>
</reference>
<dbReference type="RefSeq" id="WP_160784890.1">
    <property type="nucleotide sequence ID" value="NZ_CP086610.1"/>
</dbReference>
<evidence type="ECO:0000313" key="3">
    <source>
        <dbReference type="EMBL" id="MXN99486.1"/>
    </source>
</evidence>
<evidence type="ECO:0000256" key="1">
    <source>
        <dbReference type="SAM" id="MobiDB-lite"/>
    </source>
</evidence>
<feature type="transmembrane region" description="Helical" evidence="2">
    <location>
        <begin position="306"/>
        <end position="324"/>
    </location>
</feature>
<feature type="transmembrane region" description="Helical" evidence="2">
    <location>
        <begin position="366"/>
        <end position="385"/>
    </location>
</feature>
<protein>
    <submittedName>
        <fullName evidence="3">Cell envelope integrity protein CreD</fullName>
    </submittedName>
</protein>
<dbReference type="NCBIfam" id="NF008712">
    <property type="entry name" value="PRK11715.1-1"/>
    <property type="match status" value="1"/>
</dbReference>
<dbReference type="PANTHER" id="PTHR30092:SF0">
    <property type="entry name" value="INNER MEMBRANE PROTEIN CRED"/>
    <property type="match status" value="1"/>
</dbReference>
<dbReference type="PANTHER" id="PTHR30092">
    <property type="entry name" value="INNER MEMBRANE PROTEIN CRED"/>
    <property type="match status" value="1"/>
</dbReference>
<accession>A0A6N8T8E0</accession>
<feature type="transmembrane region" description="Helical" evidence="2">
    <location>
        <begin position="336"/>
        <end position="354"/>
    </location>
</feature>
<feature type="transmembrane region" description="Helical" evidence="2">
    <location>
        <begin position="37"/>
        <end position="57"/>
    </location>
</feature>
<feature type="transmembrane region" description="Helical" evidence="2">
    <location>
        <begin position="418"/>
        <end position="436"/>
    </location>
</feature>
<proteinExistence type="predicted"/>
<keyword evidence="2" id="KW-1133">Transmembrane helix</keyword>
<organism evidence="3 4">
    <name type="scientific">Shinella zoogloeoides</name>
    <name type="common">Crabtreella saccharophila</name>
    <dbReference type="NCBI Taxonomy" id="352475"/>
    <lineage>
        <taxon>Bacteria</taxon>
        <taxon>Pseudomonadati</taxon>
        <taxon>Pseudomonadota</taxon>
        <taxon>Alphaproteobacteria</taxon>
        <taxon>Hyphomicrobiales</taxon>
        <taxon>Rhizobiaceae</taxon>
        <taxon>Shinella</taxon>
    </lineage>
</organism>
<dbReference type="AlphaFoldDB" id="A0A6N8T8E0"/>
<comment type="caution">
    <text evidence="3">The sequence shown here is derived from an EMBL/GenBank/DDBJ whole genome shotgun (WGS) entry which is preliminary data.</text>
</comment>
<feature type="region of interest" description="Disordered" evidence="1">
    <location>
        <begin position="1"/>
        <end position="25"/>
    </location>
</feature>
<dbReference type="Pfam" id="PF06123">
    <property type="entry name" value="CreD"/>
    <property type="match status" value="1"/>
</dbReference>
<dbReference type="Proteomes" id="UP000440304">
    <property type="component" value="Unassembled WGS sequence"/>
</dbReference>
<sequence length="474" mass="51208">MTETQTDDPVPNSSRPFPHPEPRGNVATLLRSPGVKFIMIGIISVALLVPLLLVWGLTEERAQRATDVSNRIANGWGGAQAINGPYIAVPFDVQRSREVDGRTVVEQATEWALVMPETLDVTADLKTEERRLSIYTLPVYNGALTLKGRFGASMLQDLSQFPGTPQLDRAVLVLNINDITGIRSDAGVRIDGGALRPFDPGMRQISAMTVVGSDGYATPQTSAGVHRPIERALVEKGFAFEIALSLNGSRSFAVAPAGQTTTFAARANWPHPGFEGLFLPEEKTITASDFTAKWTIPYLARGIDRVVAGSALPLSGSMMNINLVEPVQFYQVVSRTLKYSIGFISLVFLAVFVVELKGGRMVHWIQYVLTGLALIVFYVLLLALAEHTGFAIAYAMAALATTILIAAYLGAATASRRNGLALGIVLLSAYGVMYLVLREDEYALLAGALISFASIATTMYATRRVDWTGRAQAN</sequence>
<dbReference type="InterPro" id="IPR010364">
    <property type="entry name" value="Uncharacterised_IM_CreD"/>
</dbReference>
<feature type="transmembrane region" description="Helical" evidence="2">
    <location>
        <begin position="391"/>
        <end position="411"/>
    </location>
</feature>
<dbReference type="PIRSF" id="PIRSF004548">
    <property type="entry name" value="CreD"/>
    <property type="match status" value="1"/>
</dbReference>
<dbReference type="GO" id="GO:0005886">
    <property type="term" value="C:plasma membrane"/>
    <property type="evidence" value="ECO:0007669"/>
    <property type="project" value="TreeGrafter"/>
</dbReference>